<dbReference type="EMBL" id="CP006939">
    <property type="protein sequence ID" value="AHC16023.1"/>
    <property type="molecule type" value="Genomic_DNA"/>
</dbReference>
<gene>
    <name evidence="1" type="ORF">L21SP2_2671</name>
</gene>
<sequence length="84" mass="9979">MLRPGEECILRIDPNLKRHLLDNYSIGEHELEMLVDDISEYWNRSVQDFVVQRHGELQRSGYSNADIFSRIEKELPQRRFAAPH</sequence>
<reference evidence="1 2" key="1">
    <citation type="journal article" date="2015" name="Stand. Genomic Sci.">
        <title>Complete genome sequence and description of Salinispira pacifica gen. nov., sp. nov., a novel spirochaete isolated form a hypersaline microbial mat.</title>
        <authorList>
            <person name="Ben Hania W."/>
            <person name="Joseph M."/>
            <person name="Schumann P."/>
            <person name="Bunk B."/>
            <person name="Fiebig A."/>
            <person name="Sproer C."/>
            <person name="Klenk H.P."/>
            <person name="Fardeau M.L."/>
            <person name="Spring S."/>
        </authorList>
    </citation>
    <scope>NUCLEOTIDE SEQUENCE [LARGE SCALE GENOMIC DNA]</scope>
    <source>
        <strain evidence="1 2">L21-RPul-D2</strain>
    </source>
</reference>
<protein>
    <submittedName>
        <fullName evidence="1">Uncharacterized protein</fullName>
    </submittedName>
</protein>
<dbReference type="HOGENOM" id="CLU_187749_0_0_12"/>
<keyword evidence="2" id="KW-1185">Reference proteome</keyword>
<dbReference type="AlphaFoldDB" id="V5WJW5"/>
<evidence type="ECO:0000313" key="2">
    <source>
        <dbReference type="Proteomes" id="UP000018680"/>
    </source>
</evidence>
<name>V5WJW5_9SPIO</name>
<accession>V5WJW5</accession>
<dbReference type="RefSeq" id="WP_024268921.1">
    <property type="nucleotide sequence ID" value="NC_023035.1"/>
</dbReference>
<dbReference type="KEGG" id="slr:L21SP2_2671"/>
<dbReference type="STRING" id="1307761.L21SP2_2671"/>
<proteinExistence type="predicted"/>
<dbReference type="OrthoDB" id="3214269at2"/>
<dbReference type="Proteomes" id="UP000018680">
    <property type="component" value="Chromosome"/>
</dbReference>
<evidence type="ECO:0000313" key="1">
    <source>
        <dbReference type="EMBL" id="AHC16023.1"/>
    </source>
</evidence>
<organism evidence="1 2">
    <name type="scientific">Salinispira pacifica</name>
    <dbReference type="NCBI Taxonomy" id="1307761"/>
    <lineage>
        <taxon>Bacteria</taxon>
        <taxon>Pseudomonadati</taxon>
        <taxon>Spirochaetota</taxon>
        <taxon>Spirochaetia</taxon>
        <taxon>Spirochaetales</taxon>
        <taxon>Spirochaetaceae</taxon>
        <taxon>Salinispira</taxon>
    </lineage>
</organism>